<keyword evidence="3" id="KW-0143">Chaperone</keyword>
<reference evidence="4" key="1">
    <citation type="journal article" date="2022" name="Arch. Microbiol.">
        <title>Thiomicrorhabdus immobilis sp. nov., a mesophilic sulfur-oxidizing bacterium isolated from sediment of a brackish lake in northern Japan.</title>
        <authorList>
            <person name="Kojima H."/>
            <person name="Mochizuki J."/>
            <person name="Kanda M."/>
            <person name="Watanabe T."/>
            <person name="Fukui M."/>
        </authorList>
    </citation>
    <scope>NUCLEOTIDE SEQUENCE</scope>
    <source>
        <strain evidence="4">Am19</strain>
    </source>
</reference>
<dbReference type="Pfam" id="PF03937">
    <property type="entry name" value="Sdh5"/>
    <property type="match status" value="1"/>
</dbReference>
<sequence>MTMHKTDDSHRNPPEQINQAWLNSAGHTIETPESPSEFIIWQKQSLFLCKRGNLETELLLQSYIHSLKPPLAIEKVELINQLLQESEQNLFHWLLLVEASNLQSVRPLPKVYLQLIDEIRDNYLNSNK</sequence>
<dbReference type="Gene3D" id="1.10.150.250">
    <property type="entry name" value="Flavinator of succinate dehydrogenase"/>
    <property type="match status" value="1"/>
</dbReference>
<dbReference type="InterPro" id="IPR036714">
    <property type="entry name" value="SDH_sf"/>
</dbReference>
<proteinExistence type="inferred from homology"/>
<evidence type="ECO:0000313" key="4">
    <source>
        <dbReference type="EMBL" id="BCN93268.1"/>
    </source>
</evidence>
<name>A0ABM7MCY8_9GAMM</name>
<evidence type="ECO:0000256" key="1">
    <source>
        <dbReference type="ARBA" id="ARBA00008571"/>
    </source>
</evidence>
<evidence type="ECO:0000256" key="3">
    <source>
        <dbReference type="ARBA" id="ARBA00023186"/>
    </source>
</evidence>
<dbReference type="EMBL" id="AP024202">
    <property type="protein sequence ID" value="BCN93268.1"/>
    <property type="molecule type" value="Genomic_DNA"/>
</dbReference>
<dbReference type="Proteomes" id="UP001054820">
    <property type="component" value="Chromosome"/>
</dbReference>
<protein>
    <recommendedName>
        <fullName evidence="2">FAD assembly factor SdhE</fullName>
    </recommendedName>
</protein>
<dbReference type="InterPro" id="IPR005631">
    <property type="entry name" value="SDH"/>
</dbReference>
<dbReference type="RefSeq" id="WP_237264312.1">
    <property type="nucleotide sequence ID" value="NZ_AP024202.1"/>
</dbReference>
<dbReference type="SUPFAM" id="SSF109910">
    <property type="entry name" value="YgfY-like"/>
    <property type="match status" value="1"/>
</dbReference>
<accession>A0ABM7MCY8</accession>
<comment type="similarity">
    <text evidence="1">Belongs to the SdhE FAD assembly factor family.</text>
</comment>
<evidence type="ECO:0000256" key="2">
    <source>
        <dbReference type="ARBA" id="ARBA00019418"/>
    </source>
</evidence>
<keyword evidence="5" id="KW-1185">Reference proteome</keyword>
<evidence type="ECO:0000313" key="5">
    <source>
        <dbReference type="Proteomes" id="UP001054820"/>
    </source>
</evidence>
<organism evidence="4 5">
    <name type="scientific">Thiomicrorhabdus immobilis</name>
    <dbReference type="NCBI Taxonomy" id="2791037"/>
    <lineage>
        <taxon>Bacteria</taxon>
        <taxon>Pseudomonadati</taxon>
        <taxon>Pseudomonadota</taxon>
        <taxon>Gammaproteobacteria</taxon>
        <taxon>Thiotrichales</taxon>
        <taxon>Piscirickettsiaceae</taxon>
        <taxon>Thiomicrorhabdus</taxon>
    </lineage>
</organism>
<gene>
    <name evidence="4" type="ORF">THMIRHAM_10530</name>
</gene>